<organism evidence="2 3">
    <name type="scientific">[Candida] anglica</name>
    <dbReference type="NCBI Taxonomy" id="148631"/>
    <lineage>
        <taxon>Eukaryota</taxon>
        <taxon>Fungi</taxon>
        <taxon>Dikarya</taxon>
        <taxon>Ascomycota</taxon>
        <taxon>Saccharomycotina</taxon>
        <taxon>Pichiomycetes</taxon>
        <taxon>Debaryomycetaceae</taxon>
        <taxon>Kurtzmaniella</taxon>
    </lineage>
</organism>
<evidence type="ECO:0000256" key="1">
    <source>
        <dbReference type="SAM" id="MobiDB-lite"/>
    </source>
</evidence>
<sequence length="114" mass="13107">MTATLMEPFHMNQVPSDTHNEELLNRLHNTRNKLLHEYDVPSNLLTELLELLDDSYLVISSIKSNESSKLMTPIKKKQHNDSYQTPADQVSIPENLAPIQSHHSDTLDEEPIEF</sequence>
<keyword evidence="3" id="KW-1185">Reference proteome</keyword>
<dbReference type="Proteomes" id="UP001497600">
    <property type="component" value="Chromosome H"/>
</dbReference>
<protein>
    <submittedName>
        <fullName evidence="2">Uncharacterized protein</fullName>
    </submittedName>
</protein>
<name>A0ABP0EM03_9ASCO</name>
<reference evidence="2 3" key="1">
    <citation type="submission" date="2024-01" db="EMBL/GenBank/DDBJ databases">
        <authorList>
            <consortium name="Genoscope - CEA"/>
            <person name="William W."/>
        </authorList>
    </citation>
    <scope>NUCLEOTIDE SEQUENCE [LARGE SCALE GENOMIC DNA]</scope>
    <source>
        <strain evidence="2 3">29B2s-10</strain>
    </source>
</reference>
<feature type="region of interest" description="Disordered" evidence="1">
    <location>
        <begin position="70"/>
        <end position="114"/>
    </location>
</feature>
<gene>
    <name evidence="2" type="ORF">CAAN4_H25202</name>
</gene>
<evidence type="ECO:0000313" key="2">
    <source>
        <dbReference type="EMBL" id="CAK7922309.1"/>
    </source>
</evidence>
<dbReference type="EMBL" id="OZ004260">
    <property type="protein sequence ID" value="CAK7922309.1"/>
    <property type="molecule type" value="Genomic_DNA"/>
</dbReference>
<accession>A0ABP0EM03</accession>
<evidence type="ECO:0000313" key="3">
    <source>
        <dbReference type="Proteomes" id="UP001497600"/>
    </source>
</evidence>
<proteinExistence type="predicted"/>